<dbReference type="EMBL" id="EQ973787">
    <property type="protein sequence ID" value="EEF47900.1"/>
    <property type="molecule type" value="Genomic_DNA"/>
</dbReference>
<proteinExistence type="predicted"/>
<evidence type="ECO:0000313" key="1">
    <source>
        <dbReference type="EMBL" id="EEF47900.1"/>
    </source>
</evidence>
<protein>
    <submittedName>
        <fullName evidence="1">Uncharacterized protein</fullName>
    </submittedName>
</protein>
<dbReference type="Proteomes" id="UP000008311">
    <property type="component" value="Unassembled WGS sequence"/>
</dbReference>
<name>B9RL81_RICCO</name>
<reference evidence="2" key="1">
    <citation type="journal article" date="2010" name="Nat. Biotechnol.">
        <title>Draft genome sequence of the oilseed species Ricinus communis.</title>
        <authorList>
            <person name="Chan A.P."/>
            <person name="Crabtree J."/>
            <person name="Zhao Q."/>
            <person name="Lorenzi H."/>
            <person name="Orvis J."/>
            <person name="Puiu D."/>
            <person name="Melake-Berhan A."/>
            <person name="Jones K.M."/>
            <person name="Redman J."/>
            <person name="Chen G."/>
            <person name="Cahoon E.B."/>
            <person name="Gedil M."/>
            <person name="Stanke M."/>
            <person name="Haas B.J."/>
            <person name="Wortman J.R."/>
            <person name="Fraser-Liggett C.M."/>
            <person name="Ravel J."/>
            <person name="Rabinowicz P.D."/>
        </authorList>
    </citation>
    <scope>NUCLEOTIDE SEQUENCE [LARGE SCALE GENOMIC DNA]</scope>
    <source>
        <strain evidence="2">cv. Hale</strain>
    </source>
</reference>
<dbReference type="AlphaFoldDB" id="B9RL81"/>
<gene>
    <name evidence="1" type="ORF">RCOM_1668090</name>
</gene>
<keyword evidence="2" id="KW-1185">Reference proteome</keyword>
<organism evidence="1 2">
    <name type="scientific">Ricinus communis</name>
    <name type="common">Castor bean</name>
    <dbReference type="NCBI Taxonomy" id="3988"/>
    <lineage>
        <taxon>Eukaryota</taxon>
        <taxon>Viridiplantae</taxon>
        <taxon>Streptophyta</taxon>
        <taxon>Embryophyta</taxon>
        <taxon>Tracheophyta</taxon>
        <taxon>Spermatophyta</taxon>
        <taxon>Magnoliopsida</taxon>
        <taxon>eudicotyledons</taxon>
        <taxon>Gunneridae</taxon>
        <taxon>Pentapetalae</taxon>
        <taxon>rosids</taxon>
        <taxon>fabids</taxon>
        <taxon>Malpighiales</taxon>
        <taxon>Euphorbiaceae</taxon>
        <taxon>Acalyphoideae</taxon>
        <taxon>Acalypheae</taxon>
        <taxon>Ricinus</taxon>
    </lineage>
</organism>
<sequence length="127" mass="14572">MESNVEVARQNVKDYWTKNSAKVQSNDIREQVITGEGEIVDDEDEFRGHSDGYDYASSHYFDSDDLGSHCSKSDDRCADDAFRRPSTKMRFDVNTAIPMFCLNMVFNDVNQFRHAIAKYAAIGHQNY</sequence>
<dbReference type="InParanoid" id="B9RL81"/>
<accession>B9RL81</accession>
<evidence type="ECO:0000313" key="2">
    <source>
        <dbReference type="Proteomes" id="UP000008311"/>
    </source>
</evidence>